<keyword evidence="1" id="KW-0732">Signal</keyword>
<feature type="chain" id="PRO_5040848804" description="Chalcone isomerase domain-containing protein" evidence="1">
    <location>
        <begin position="20"/>
        <end position="202"/>
    </location>
</feature>
<evidence type="ECO:0000313" key="3">
    <source>
        <dbReference type="Proteomes" id="UP001150830"/>
    </source>
</evidence>
<evidence type="ECO:0000256" key="1">
    <source>
        <dbReference type="SAM" id="SignalP"/>
    </source>
</evidence>
<proteinExistence type="predicted"/>
<accession>A0A9X3ISG2</accession>
<gene>
    <name evidence="2" type="ORF">OUO13_02885</name>
</gene>
<dbReference type="Proteomes" id="UP001150830">
    <property type="component" value="Unassembled WGS sequence"/>
</dbReference>
<feature type="signal peptide" evidence="1">
    <location>
        <begin position="1"/>
        <end position="19"/>
    </location>
</feature>
<organism evidence="2 3">
    <name type="scientific">Parathalassolituus penaei</name>
    <dbReference type="NCBI Taxonomy" id="2997323"/>
    <lineage>
        <taxon>Bacteria</taxon>
        <taxon>Pseudomonadati</taxon>
        <taxon>Pseudomonadota</taxon>
        <taxon>Gammaproteobacteria</taxon>
        <taxon>Oceanospirillales</taxon>
        <taxon>Oceanospirillaceae</taxon>
        <taxon>Parathalassolituus</taxon>
    </lineage>
</organism>
<comment type="caution">
    <text evidence="2">The sequence shown here is derived from an EMBL/GenBank/DDBJ whole genome shotgun (WGS) entry which is preliminary data.</text>
</comment>
<dbReference type="RefSeq" id="WP_283172337.1">
    <property type="nucleotide sequence ID" value="NZ_JAPNOA010000013.1"/>
</dbReference>
<keyword evidence="3" id="KW-1185">Reference proteome</keyword>
<dbReference type="EMBL" id="JAPNOA010000013">
    <property type="protein sequence ID" value="MCY0964118.1"/>
    <property type="molecule type" value="Genomic_DNA"/>
</dbReference>
<name>A0A9X3ISG2_9GAMM</name>
<dbReference type="AlphaFoldDB" id="A0A9X3ISG2"/>
<sequence length="202" mass="22664">MKHVLTVLLCVLVTSVADAKSNLSIGSFEILDKEWFVVSLSQSSPDNFAQPRVGTLFEMKALADDISPRRFRQLWQDALAVNESADIWHKYSRDFDLFFQVVQAPLIKGDHLVLEQGEDSVVVSVNHYEHARLSAGFLGMVLQTLTARIAPIPELKQGLLAQLPEAEQKRLSSEFSNGEVSLQRIGETARWLRFPKSTVSQL</sequence>
<evidence type="ECO:0008006" key="4">
    <source>
        <dbReference type="Google" id="ProtNLM"/>
    </source>
</evidence>
<evidence type="ECO:0000313" key="2">
    <source>
        <dbReference type="EMBL" id="MCY0964118.1"/>
    </source>
</evidence>
<protein>
    <recommendedName>
        <fullName evidence="4">Chalcone isomerase domain-containing protein</fullName>
    </recommendedName>
</protein>
<reference evidence="2" key="1">
    <citation type="submission" date="2022-11" db="EMBL/GenBank/DDBJ databases">
        <title>Parathalassolutuus dongxingensis gen. nov., sp. nov., a novel member of family Oceanospirillaceae isolated from a coastal shrimp pond in Guangxi, China.</title>
        <authorList>
            <person name="Chen H."/>
        </authorList>
    </citation>
    <scope>NUCLEOTIDE SEQUENCE</scope>
    <source>
        <strain evidence="2">G-43</strain>
    </source>
</reference>